<dbReference type="EMBL" id="ML119125">
    <property type="protein sequence ID" value="RPB12984.1"/>
    <property type="molecule type" value="Genomic_DNA"/>
</dbReference>
<feature type="region of interest" description="Disordered" evidence="1">
    <location>
        <begin position="1"/>
        <end position="32"/>
    </location>
</feature>
<evidence type="ECO:0000256" key="1">
    <source>
        <dbReference type="SAM" id="MobiDB-lite"/>
    </source>
</evidence>
<keyword evidence="3" id="KW-1185">Reference proteome</keyword>
<dbReference type="Proteomes" id="UP000277580">
    <property type="component" value="Unassembled WGS sequence"/>
</dbReference>
<proteinExistence type="predicted"/>
<name>A0A3N4KQY1_9PEZI</name>
<sequence>MDYYHNTTPELEPHSGIKFDVSPSGAVTTTSSNRRSLIAPDNLLRSLRERSRDSYQKIRELPRPFQYAATPAAPPLIQTVSTGGFGDHSVCEGPVVAPGPSGGRSISGATGCLGMSTGGRCVDEIKKTAKGWVERVEGVMASSKTTVVVERPTEQTLRVKNNKTGNCVYLVYVSTGLEELTPLDSLKHLFPNNKYLRTSLVSWNHHFQNPPQHWLINFIPRAYLRRGFFLAEEICNYLLQYPDGCKYRVEYEPIGHESSLVGTIVPRSLRARAKTGRYWEGREKEIEG</sequence>
<dbReference type="AlphaFoldDB" id="A0A3N4KQY1"/>
<dbReference type="OrthoDB" id="5380685at2759"/>
<dbReference type="InParanoid" id="A0A3N4KQY1"/>
<evidence type="ECO:0000313" key="2">
    <source>
        <dbReference type="EMBL" id="RPB12984.1"/>
    </source>
</evidence>
<organism evidence="2 3">
    <name type="scientific">Morchella conica CCBAS932</name>
    <dbReference type="NCBI Taxonomy" id="1392247"/>
    <lineage>
        <taxon>Eukaryota</taxon>
        <taxon>Fungi</taxon>
        <taxon>Dikarya</taxon>
        <taxon>Ascomycota</taxon>
        <taxon>Pezizomycotina</taxon>
        <taxon>Pezizomycetes</taxon>
        <taxon>Pezizales</taxon>
        <taxon>Morchellaceae</taxon>
        <taxon>Morchella</taxon>
    </lineage>
</organism>
<protein>
    <submittedName>
        <fullName evidence="2">Uncharacterized protein</fullName>
    </submittedName>
</protein>
<accession>A0A3N4KQY1</accession>
<gene>
    <name evidence="2" type="ORF">P167DRAFT_486839</name>
</gene>
<reference evidence="2 3" key="1">
    <citation type="journal article" date="2018" name="Nat. Ecol. Evol.">
        <title>Pezizomycetes genomes reveal the molecular basis of ectomycorrhizal truffle lifestyle.</title>
        <authorList>
            <person name="Murat C."/>
            <person name="Payen T."/>
            <person name="Noel B."/>
            <person name="Kuo A."/>
            <person name="Morin E."/>
            <person name="Chen J."/>
            <person name="Kohler A."/>
            <person name="Krizsan K."/>
            <person name="Balestrini R."/>
            <person name="Da Silva C."/>
            <person name="Montanini B."/>
            <person name="Hainaut M."/>
            <person name="Levati E."/>
            <person name="Barry K.W."/>
            <person name="Belfiori B."/>
            <person name="Cichocki N."/>
            <person name="Clum A."/>
            <person name="Dockter R.B."/>
            <person name="Fauchery L."/>
            <person name="Guy J."/>
            <person name="Iotti M."/>
            <person name="Le Tacon F."/>
            <person name="Lindquist E.A."/>
            <person name="Lipzen A."/>
            <person name="Malagnac F."/>
            <person name="Mello A."/>
            <person name="Molinier V."/>
            <person name="Miyauchi S."/>
            <person name="Poulain J."/>
            <person name="Riccioni C."/>
            <person name="Rubini A."/>
            <person name="Sitrit Y."/>
            <person name="Splivallo R."/>
            <person name="Traeger S."/>
            <person name="Wang M."/>
            <person name="Zifcakova L."/>
            <person name="Wipf D."/>
            <person name="Zambonelli A."/>
            <person name="Paolocci F."/>
            <person name="Nowrousian M."/>
            <person name="Ottonello S."/>
            <person name="Baldrian P."/>
            <person name="Spatafora J.W."/>
            <person name="Henrissat B."/>
            <person name="Nagy L.G."/>
            <person name="Aury J.M."/>
            <person name="Wincker P."/>
            <person name="Grigoriev I.V."/>
            <person name="Bonfante P."/>
            <person name="Martin F.M."/>
        </authorList>
    </citation>
    <scope>NUCLEOTIDE SEQUENCE [LARGE SCALE GENOMIC DNA]</scope>
    <source>
        <strain evidence="2 3">CCBAS932</strain>
    </source>
</reference>
<evidence type="ECO:0000313" key="3">
    <source>
        <dbReference type="Proteomes" id="UP000277580"/>
    </source>
</evidence>